<gene>
    <name evidence="2" type="ORF">M9458_049454</name>
</gene>
<evidence type="ECO:0000313" key="2">
    <source>
        <dbReference type="EMBL" id="KAL0155191.1"/>
    </source>
</evidence>
<dbReference type="Proteomes" id="UP001529510">
    <property type="component" value="Unassembled WGS sequence"/>
</dbReference>
<keyword evidence="3" id="KW-1185">Reference proteome</keyword>
<name>A0ABD0N2S6_CIRMR</name>
<evidence type="ECO:0000313" key="3">
    <source>
        <dbReference type="Proteomes" id="UP001529510"/>
    </source>
</evidence>
<reference evidence="2 3" key="1">
    <citation type="submission" date="2024-05" db="EMBL/GenBank/DDBJ databases">
        <title>Genome sequencing and assembly of Indian major carp, Cirrhinus mrigala (Hamilton, 1822).</title>
        <authorList>
            <person name="Mohindra V."/>
            <person name="Chowdhury L.M."/>
            <person name="Lal K."/>
            <person name="Jena J.K."/>
        </authorList>
    </citation>
    <scope>NUCLEOTIDE SEQUENCE [LARGE SCALE GENOMIC DNA]</scope>
    <source>
        <strain evidence="2">CM1030</strain>
        <tissue evidence="2">Blood</tissue>
    </source>
</reference>
<evidence type="ECO:0000256" key="1">
    <source>
        <dbReference type="SAM" id="MobiDB-lite"/>
    </source>
</evidence>
<dbReference type="AlphaFoldDB" id="A0ABD0N2S6"/>
<feature type="non-terminal residue" evidence="2">
    <location>
        <position position="1"/>
    </location>
</feature>
<sequence length="51" mass="5987">VLMWKTNFDSLNYKDVLSRHSKRVTPDPPPHLMDIYPRSSHRHNAQNGTVE</sequence>
<proteinExistence type="predicted"/>
<accession>A0ABD0N2S6</accession>
<protein>
    <submittedName>
        <fullName evidence="2">Uncharacterized protein</fullName>
    </submittedName>
</protein>
<dbReference type="EMBL" id="JAMKFB020000025">
    <property type="protein sequence ID" value="KAL0155191.1"/>
    <property type="molecule type" value="Genomic_DNA"/>
</dbReference>
<feature type="region of interest" description="Disordered" evidence="1">
    <location>
        <begin position="19"/>
        <end position="51"/>
    </location>
</feature>
<organism evidence="2 3">
    <name type="scientific">Cirrhinus mrigala</name>
    <name type="common">Mrigala</name>
    <dbReference type="NCBI Taxonomy" id="683832"/>
    <lineage>
        <taxon>Eukaryota</taxon>
        <taxon>Metazoa</taxon>
        <taxon>Chordata</taxon>
        <taxon>Craniata</taxon>
        <taxon>Vertebrata</taxon>
        <taxon>Euteleostomi</taxon>
        <taxon>Actinopterygii</taxon>
        <taxon>Neopterygii</taxon>
        <taxon>Teleostei</taxon>
        <taxon>Ostariophysi</taxon>
        <taxon>Cypriniformes</taxon>
        <taxon>Cyprinidae</taxon>
        <taxon>Labeoninae</taxon>
        <taxon>Labeonini</taxon>
        <taxon>Cirrhinus</taxon>
    </lineage>
</organism>
<feature type="non-terminal residue" evidence="2">
    <location>
        <position position="51"/>
    </location>
</feature>
<comment type="caution">
    <text evidence="2">The sequence shown here is derived from an EMBL/GenBank/DDBJ whole genome shotgun (WGS) entry which is preliminary data.</text>
</comment>